<dbReference type="AlphaFoldDB" id="A0A510J9H0"/>
<dbReference type="STRING" id="714315.GCA_000516535_00882"/>
<accession>A0A510J9H0</accession>
<sequence>MKYLDEMTKEELINCAKKEKIFMGLSFNKEKIMKKLEKKGYKYSQAFGENIEKNHETEEKKNIIVEKIEEFAEKAAEKFEEIKEEFIDRKSQNEETAIREVEEIDFSVEGIFNYRTRSYYRNYPNKKLMRTFRKKYRKYKSDFQEEFDFNYKGIDDDQIRKREKETEINRLKFAKGAEYDGESKEDIYFDKAPLPAAYFVDEVVLMPKNPTTLYVYWEIRDDTFEKLSENKDIVDNIVIKLFKGGNEYKKIIRHERIGSHYIGDVDTNQNYEVFIGYEDKYGNFSEVAHSSEAIAPSDKLSNNLDLVWGTVKEDKNTNQIIKYVNSPVPTEENREFIELMKNPVADDDEFTVEVLERLLKVGASENLIEREVRKAKPEKLIMTGVRSS</sequence>
<name>A0A510J9H0_9FUSO</name>
<dbReference type="Proteomes" id="UP000321606">
    <property type="component" value="Chromosome"/>
</dbReference>
<reference evidence="1 2" key="1">
    <citation type="submission" date="2019-07" db="EMBL/GenBank/DDBJ databases">
        <title>Complete Genome Sequence of Leptotrichia goodfellowii Strain JCM 16774.</title>
        <authorList>
            <person name="Watanabe S."/>
            <person name="Cui L."/>
        </authorList>
    </citation>
    <scope>NUCLEOTIDE SEQUENCE [LARGE SCALE GENOMIC DNA]</scope>
    <source>
        <strain evidence="1 2">JCM16774</strain>
    </source>
</reference>
<dbReference type="RefSeq" id="WP_006807514.1">
    <property type="nucleotide sequence ID" value="NZ_AP019822.1"/>
</dbReference>
<gene>
    <name evidence="1" type="ORF">JCM16774_0890</name>
</gene>
<dbReference type="Pfam" id="PF16258">
    <property type="entry name" value="DUF4912"/>
    <property type="match status" value="1"/>
</dbReference>
<evidence type="ECO:0000313" key="1">
    <source>
        <dbReference type="EMBL" id="BBM35959.1"/>
    </source>
</evidence>
<dbReference type="KEGG" id="lgo:JCM16774_0890"/>
<dbReference type="EMBL" id="AP019822">
    <property type="protein sequence ID" value="BBM35959.1"/>
    <property type="molecule type" value="Genomic_DNA"/>
</dbReference>
<organism evidence="1 2">
    <name type="scientific">Pseudoleptotrichia goodfellowii</name>
    <dbReference type="NCBI Taxonomy" id="157692"/>
    <lineage>
        <taxon>Bacteria</taxon>
        <taxon>Fusobacteriati</taxon>
        <taxon>Fusobacteriota</taxon>
        <taxon>Fusobacteriia</taxon>
        <taxon>Fusobacteriales</taxon>
        <taxon>Leptotrichiaceae</taxon>
        <taxon>Pseudoleptotrichia</taxon>
    </lineage>
</organism>
<evidence type="ECO:0000313" key="2">
    <source>
        <dbReference type="Proteomes" id="UP000321606"/>
    </source>
</evidence>
<evidence type="ECO:0008006" key="3">
    <source>
        <dbReference type="Google" id="ProtNLM"/>
    </source>
</evidence>
<dbReference type="InterPro" id="IPR032585">
    <property type="entry name" value="DUF4912"/>
</dbReference>
<protein>
    <recommendedName>
        <fullName evidence="3">DUF4912 domain-containing protein</fullName>
    </recommendedName>
</protein>
<proteinExistence type="predicted"/>